<dbReference type="AlphaFoldDB" id="G7H1S8"/>
<protein>
    <submittedName>
        <fullName evidence="1">Uncharacterized protein</fullName>
    </submittedName>
</protein>
<evidence type="ECO:0000313" key="2">
    <source>
        <dbReference type="Proteomes" id="UP000035088"/>
    </source>
</evidence>
<dbReference type="EMBL" id="BAEE01000048">
    <property type="protein sequence ID" value="GAB09803.1"/>
    <property type="molecule type" value="Genomic_DNA"/>
</dbReference>
<dbReference type="RefSeq" id="WP_007321878.1">
    <property type="nucleotide sequence ID" value="NZ_BAEE01000048.1"/>
</dbReference>
<dbReference type="STRING" id="1073574.GOARA_048_00050"/>
<accession>G7H1S8</accession>
<name>G7H1S8_9ACTN</name>
<reference evidence="1 2" key="1">
    <citation type="submission" date="2011-11" db="EMBL/GenBank/DDBJ databases">
        <title>Whole genome shotgun sequence of Gordonia araii NBRC 100433.</title>
        <authorList>
            <person name="Yoshida Y."/>
            <person name="Hosoyama A."/>
            <person name="Tsuchikane K."/>
            <person name="Katsumata H."/>
            <person name="Yamazaki S."/>
            <person name="Fujita N."/>
        </authorList>
    </citation>
    <scope>NUCLEOTIDE SEQUENCE [LARGE SCALE GENOMIC DNA]</scope>
    <source>
        <strain evidence="1 2">NBRC 100433</strain>
    </source>
</reference>
<keyword evidence="2" id="KW-1185">Reference proteome</keyword>
<evidence type="ECO:0000313" key="1">
    <source>
        <dbReference type="EMBL" id="GAB09803.1"/>
    </source>
</evidence>
<dbReference type="Proteomes" id="UP000035088">
    <property type="component" value="Unassembled WGS sequence"/>
</dbReference>
<proteinExistence type="predicted"/>
<organism evidence="1 2">
    <name type="scientific">Gordonia araii NBRC 100433</name>
    <dbReference type="NCBI Taxonomy" id="1073574"/>
    <lineage>
        <taxon>Bacteria</taxon>
        <taxon>Bacillati</taxon>
        <taxon>Actinomycetota</taxon>
        <taxon>Actinomycetes</taxon>
        <taxon>Mycobacteriales</taxon>
        <taxon>Gordoniaceae</taxon>
        <taxon>Gordonia</taxon>
    </lineage>
</organism>
<sequence>MGIAEIGKEHVRVDVTRVSRGELERMLTKPARPSARLEAAIANRRQGRKKA</sequence>
<gene>
    <name evidence="1" type="ORF">GOARA_048_00050</name>
</gene>
<comment type="caution">
    <text evidence="1">The sequence shown here is derived from an EMBL/GenBank/DDBJ whole genome shotgun (WGS) entry which is preliminary data.</text>
</comment>